<dbReference type="PROSITE" id="PS51000">
    <property type="entry name" value="HTH_DEOR_2"/>
    <property type="match status" value="1"/>
</dbReference>
<protein>
    <recommendedName>
        <fullName evidence="4">HTH deoR-type domain-containing protein</fullName>
    </recommendedName>
</protein>
<dbReference type="PANTHER" id="PTHR34580:SF1">
    <property type="entry name" value="PROTEIN PAFC"/>
    <property type="match status" value="1"/>
</dbReference>
<dbReference type="InterPro" id="IPR057727">
    <property type="entry name" value="WCX_dom"/>
</dbReference>
<evidence type="ECO:0000256" key="2">
    <source>
        <dbReference type="ARBA" id="ARBA00023163"/>
    </source>
</evidence>
<dbReference type="InterPro" id="IPR013196">
    <property type="entry name" value="HTH_11"/>
</dbReference>
<dbReference type="PIRSF" id="PIRSF016838">
    <property type="entry name" value="PafC"/>
    <property type="match status" value="1"/>
</dbReference>
<comment type="caution">
    <text evidence="5">The sequence shown here is derived from an EMBL/GenBank/DDBJ whole genome shotgun (WGS) entry which is preliminary data.</text>
</comment>
<dbReference type="InterPro" id="IPR001034">
    <property type="entry name" value="DeoR_HTH"/>
</dbReference>
<evidence type="ECO:0000313" key="5">
    <source>
        <dbReference type="EMBL" id="KKN79454.1"/>
    </source>
</evidence>
<dbReference type="InterPro" id="IPR036388">
    <property type="entry name" value="WH-like_DNA-bd_sf"/>
</dbReference>
<dbReference type="PROSITE" id="PS52050">
    <property type="entry name" value="WYL"/>
    <property type="match status" value="1"/>
</dbReference>
<dbReference type="InterPro" id="IPR028349">
    <property type="entry name" value="PafC-like"/>
</dbReference>
<dbReference type="Pfam" id="PF25583">
    <property type="entry name" value="WCX"/>
    <property type="match status" value="1"/>
</dbReference>
<dbReference type="GO" id="GO:0003700">
    <property type="term" value="F:DNA-binding transcription factor activity"/>
    <property type="evidence" value="ECO:0007669"/>
    <property type="project" value="InterPro"/>
</dbReference>
<dbReference type="InterPro" id="IPR051534">
    <property type="entry name" value="CBASS_pafABC_assoc_protein"/>
</dbReference>
<dbReference type="PANTHER" id="PTHR34580">
    <property type="match status" value="1"/>
</dbReference>
<gene>
    <name evidence="5" type="ORF">LCGC14_0340160</name>
</gene>
<dbReference type="AlphaFoldDB" id="A0A0F9TJL1"/>
<dbReference type="Gene3D" id="1.10.10.10">
    <property type="entry name" value="Winged helix-like DNA-binding domain superfamily/Winged helix DNA-binding domain"/>
    <property type="match status" value="1"/>
</dbReference>
<dbReference type="Pfam" id="PF13280">
    <property type="entry name" value="WYL"/>
    <property type="match status" value="1"/>
</dbReference>
<evidence type="ECO:0000256" key="3">
    <source>
        <dbReference type="SAM" id="MobiDB-lite"/>
    </source>
</evidence>
<feature type="domain" description="HTH deoR-type" evidence="4">
    <location>
        <begin position="5"/>
        <end position="63"/>
    </location>
</feature>
<dbReference type="Pfam" id="PF08279">
    <property type="entry name" value="HTH_11"/>
    <property type="match status" value="1"/>
</dbReference>
<accession>A0A0F9TJL1</accession>
<dbReference type="InterPro" id="IPR036390">
    <property type="entry name" value="WH_DNA-bd_sf"/>
</dbReference>
<feature type="region of interest" description="Disordered" evidence="3">
    <location>
        <begin position="322"/>
        <end position="350"/>
    </location>
</feature>
<name>A0A0F9TJL1_9ZZZZ</name>
<keyword evidence="2" id="KW-0804">Transcription</keyword>
<evidence type="ECO:0000259" key="4">
    <source>
        <dbReference type="PROSITE" id="PS51000"/>
    </source>
</evidence>
<evidence type="ECO:0000256" key="1">
    <source>
        <dbReference type="ARBA" id="ARBA00023015"/>
    </source>
</evidence>
<dbReference type="EMBL" id="LAZR01000247">
    <property type="protein sequence ID" value="KKN79454.1"/>
    <property type="molecule type" value="Genomic_DNA"/>
</dbReference>
<feature type="compositionally biased region" description="Basic residues" evidence="3">
    <location>
        <begin position="329"/>
        <end position="350"/>
    </location>
</feature>
<reference evidence="5" key="1">
    <citation type="journal article" date="2015" name="Nature">
        <title>Complex archaea that bridge the gap between prokaryotes and eukaryotes.</title>
        <authorList>
            <person name="Spang A."/>
            <person name="Saw J.H."/>
            <person name="Jorgensen S.L."/>
            <person name="Zaremba-Niedzwiedzka K."/>
            <person name="Martijn J."/>
            <person name="Lind A.E."/>
            <person name="van Eijk R."/>
            <person name="Schleper C."/>
            <person name="Guy L."/>
            <person name="Ettema T.J."/>
        </authorList>
    </citation>
    <scope>NUCLEOTIDE SEQUENCE</scope>
</reference>
<dbReference type="InterPro" id="IPR026881">
    <property type="entry name" value="WYL_dom"/>
</dbReference>
<proteinExistence type="predicted"/>
<dbReference type="SUPFAM" id="SSF46785">
    <property type="entry name" value="Winged helix' DNA-binding domain"/>
    <property type="match status" value="1"/>
</dbReference>
<organism evidence="5">
    <name type="scientific">marine sediment metagenome</name>
    <dbReference type="NCBI Taxonomy" id="412755"/>
    <lineage>
        <taxon>unclassified sequences</taxon>
        <taxon>metagenomes</taxon>
        <taxon>ecological metagenomes</taxon>
    </lineage>
</organism>
<keyword evidence="1" id="KW-0805">Transcription regulation</keyword>
<sequence>MKIARIYRLLRLITMLQGKRTYTAQELADDLDVSRRTVFRDLNVLEMAHVPYYFHSDTGGYRIDPQFFLPPVNLTLTEALAMLGLTGRLRSSANFPLQAEAARAAVKLESILPEQIGRYVGSVLEKMTVQWTPVSRHAGGDQTFDELAHALVDKCICRITYQSFYEGRVIETAIRPLRLVFVERAWYVIAYSQQHSQVRTFKLLRIRDLTVTKRHFTEPKDLDLGTYFGDAWRMIPEGKLWPIHLRFEKLVAGNVAEVQWHHSQQVTWNRDGSMDFRATVDGLGEITWWLLGYGDQVTVIDPPELRQRVTAVVEAVLARYRSEGAPDRSKKRAAPKRSAPKRRGARRADP</sequence>